<accession>A0A8J5GJ52</accession>
<organism evidence="10 11">
    <name type="scientific">Zingiber officinale</name>
    <name type="common">Ginger</name>
    <name type="synonym">Amomum zingiber</name>
    <dbReference type="NCBI Taxonomy" id="94328"/>
    <lineage>
        <taxon>Eukaryota</taxon>
        <taxon>Viridiplantae</taxon>
        <taxon>Streptophyta</taxon>
        <taxon>Embryophyta</taxon>
        <taxon>Tracheophyta</taxon>
        <taxon>Spermatophyta</taxon>
        <taxon>Magnoliopsida</taxon>
        <taxon>Liliopsida</taxon>
        <taxon>Zingiberales</taxon>
        <taxon>Zingiberaceae</taxon>
        <taxon>Zingiber</taxon>
    </lineage>
</organism>
<dbReference type="GO" id="GO:0008270">
    <property type="term" value="F:zinc ion binding"/>
    <property type="evidence" value="ECO:0007669"/>
    <property type="project" value="UniProtKB-KW"/>
</dbReference>
<dbReference type="Gene3D" id="3.30.160.60">
    <property type="entry name" value="Classic Zinc Finger"/>
    <property type="match status" value="1"/>
</dbReference>
<dbReference type="PROSITE" id="PS00028">
    <property type="entry name" value="ZINC_FINGER_C2H2_1"/>
    <property type="match status" value="2"/>
</dbReference>
<evidence type="ECO:0000256" key="7">
    <source>
        <dbReference type="PROSITE-ProRule" id="PRU00042"/>
    </source>
</evidence>
<dbReference type="PANTHER" id="PTHR45988:SF1">
    <property type="entry name" value="ZINC FINGER PROTEIN AZF2"/>
    <property type="match status" value="1"/>
</dbReference>
<dbReference type="PANTHER" id="PTHR45988">
    <property type="entry name" value="C2H2 TYPE ZINC FINGER TRANSCRIPTION FACTOR FAMILY-RELATED"/>
    <property type="match status" value="1"/>
</dbReference>
<keyword evidence="5" id="KW-0805">Transcription regulation</keyword>
<feature type="compositionally biased region" description="Basic and acidic residues" evidence="8">
    <location>
        <begin position="221"/>
        <end position="230"/>
    </location>
</feature>
<feature type="domain" description="C2H2-type" evidence="9">
    <location>
        <begin position="334"/>
        <end position="356"/>
    </location>
</feature>
<dbReference type="InterPro" id="IPR013087">
    <property type="entry name" value="Znf_C2H2_type"/>
</dbReference>
<evidence type="ECO:0000313" key="11">
    <source>
        <dbReference type="Proteomes" id="UP000734854"/>
    </source>
</evidence>
<evidence type="ECO:0000256" key="3">
    <source>
        <dbReference type="ARBA" id="ARBA00022771"/>
    </source>
</evidence>
<evidence type="ECO:0000256" key="4">
    <source>
        <dbReference type="ARBA" id="ARBA00022833"/>
    </source>
</evidence>
<dbReference type="InterPro" id="IPR044653">
    <property type="entry name" value="AZF1/2/3-like"/>
</dbReference>
<feature type="compositionally biased region" description="Low complexity" evidence="8">
    <location>
        <begin position="312"/>
        <end position="327"/>
    </location>
</feature>
<gene>
    <name evidence="10" type="ORF">ZIOFF_032902</name>
</gene>
<evidence type="ECO:0000256" key="6">
    <source>
        <dbReference type="ARBA" id="ARBA00023163"/>
    </source>
</evidence>
<comment type="caution">
    <text evidence="10">The sequence shown here is derived from an EMBL/GenBank/DDBJ whole genome shotgun (WGS) entry which is preliminary data.</text>
</comment>
<evidence type="ECO:0000256" key="1">
    <source>
        <dbReference type="ARBA" id="ARBA00022723"/>
    </source>
</evidence>
<keyword evidence="2" id="KW-0677">Repeat</keyword>
<feature type="region of interest" description="Disordered" evidence="8">
    <location>
        <begin position="513"/>
        <end position="533"/>
    </location>
</feature>
<dbReference type="AlphaFoldDB" id="A0A8J5GJ52"/>
<keyword evidence="3 7" id="KW-0863">Zinc-finger</keyword>
<name>A0A8J5GJ52_ZINOF</name>
<dbReference type="EMBL" id="JACMSC010000009">
    <property type="protein sequence ID" value="KAG6507552.1"/>
    <property type="molecule type" value="Genomic_DNA"/>
</dbReference>
<dbReference type="SUPFAM" id="SSF57667">
    <property type="entry name" value="beta-beta-alpha zinc fingers"/>
    <property type="match status" value="1"/>
</dbReference>
<feature type="region of interest" description="Disordered" evidence="8">
    <location>
        <begin position="299"/>
        <end position="327"/>
    </location>
</feature>
<keyword evidence="6" id="KW-0804">Transcription</keyword>
<dbReference type="GO" id="GO:0000976">
    <property type="term" value="F:transcription cis-regulatory region binding"/>
    <property type="evidence" value="ECO:0007669"/>
    <property type="project" value="TreeGrafter"/>
</dbReference>
<dbReference type="Pfam" id="PF13912">
    <property type="entry name" value="zf-C2H2_6"/>
    <property type="match status" value="2"/>
</dbReference>
<dbReference type="InterPro" id="IPR036236">
    <property type="entry name" value="Znf_C2H2_sf"/>
</dbReference>
<protein>
    <recommendedName>
        <fullName evidence="9">C2H2-type domain-containing protein</fullName>
    </recommendedName>
</protein>
<dbReference type="GO" id="GO:0005634">
    <property type="term" value="C:nucleus"/>
    <property type="evidence" value="ECO:0007669"/>
    <property type="project" value="TreeGrafter"/>
</dbReference>
<dbReference type="GO" id="GO:0003700">
    <property type="term" value="F:DNA-binding transcription factor activity"/>
    <property type="evidence" value="ECO:0007669"/>
    <property type="project" value="InterPro"/>
</dbReference>
<feature type="compositionally biased region" description="Basic and acidic residues" evidence="8">
    <location>
        <begin position="519"/>
        <end position="533"/>
    </location>
</feature>
<evidence type="ECO:0000256" key="2">
    <source>
        <dbReference type="ARBA" id="ARBA00022737"/>
    </source>
</evidence>
<evidence type="ECO:0000259" key="9">
    <source>
        <dbReference type="PROSITE" id="PS50157"/>
    </source>
</evidence>
<reference evidence="10 11" key="1">
    <citation type="submission" date="2020-08" db="EMBL/GenBank/DDBJ databases">
        <title>Plant Genome Project.</title>
        <authorList>
            <person name="Zhang R.-G."/>
        </authorList>
    </citation>
    <scope>NUCLEOTIDE SEQUENCE [LARGE SCALE GENOMIC DNA]</scope>
    <source>
        <tissue evidence="10">Rhizome</tissue>
    </source>
</reference>
<dbReference type="Proteomes" id="UP000734854">
    <property type="component" value="Unassembled WGS sequence"/>
</dbReference>
<dbReference type="SMART" id="SM00355">
    <property type="entry name" value="ZnF_C2H2"/>
    <property type="match status" value="2"/>
</dbReference>
<evidence type="ECO:0000256" key="8">
    <source>
        <dbReference type="SAM" id="MobiDB-lite"/>
    </source>
</evidence>
<sequence length="533" mass="56502">MAGELTWWKEGSPGEAVELEEGVQKAPCGAARVMAYATAAPTAPPLVASAAVTARLRCGPKEAAIRVPNRLHLIACLNNCNEESPVGRVKSRCLSPKSLTRKPYLRIRKANMKHVARFSAADTSSYSGVASTLTSVEQETPWKLIQCFTLDATPKTEQRAETASRLDGPLNRQSKHRSGSTMAIDGVIQEERPSSPPSAYQVEFCAKKKRSKRPHASYSSRSDEGGDHRMPTEEEHLALCLMMLSRGVSGTGGSALLPVALEGASRRDLGVEAAAPPARAQSYECSVCGKAFPSYQALGGHKTSHRKPAGAPPAGGDDAASATTSGSASGARAHECSVCHKSFPSGQALGGHMRCHYEGVINGSAAAAKAAKDASSSGAAASSVNNLVLDLNLSPLPAKKKGEEEEVLSPLALTLAKKPRLLATPTVGVATKQTEESARSPLALTMKPLAWPATKGAVGSPKWRLIGKCWLTLTMNNPKEDSTAIRSISIIDLESDFDSAMFAAVGVRSMNRNPAVQEEDAKRTRDRVLLHRR</sequence>
<feature type="domain" description="C2H2-type" evidence="9">
    <location>
        <begin position="283"/>
        <end position="305"/>
    </location>
</feature>
<feature type="region of interest" description="Disordered" evidence="8">
    <location>
        <begin position="156"/>
        <end position="230"/>
    </location>
</feature>
<keyword evidence="11" id="KW-1185">Reference proteome</keyword>
<proteinExistence type="predicted"/>
<keyword evidence="4" id="KW-0862">Zinc</keyword>
<dbReference type="PROSITE" id="PS50157">
    <property type="entry name" value="ZINC_FINGER_C2H2_2"/>
    <property type="match status" value="2"/>
</dbReference>
<keyword evidence="1" id="KW-0479">Metal-binding</keyword>
<evidence type="ECO:0000313" key="10">
    <source>
        <dbReference type="EMBL" id="KAG6507552.1"/>
    </source>
</evidence>
<evidence type="ECO:0000256" key="5">
    <source>
        <dbReference type="ARBA" id="ARBA00023015"/>
    </source>
</evidence>